<evidence type="ECO:0000313" key="2">
    <source>
        <dbReference type="Proteomes" id="UP000475862"/>
    </source>
</evidence>
<accession>A0A6G0U7J0</accession>
<dbReference type="Proteomes" id="UP000475862">
    <property type="component" value="Unassembled WGS sequence"/>
</dbReference>
<organism evidence="1 2">
    <name type="scientific">Aphis glycines</name>
    <name type="common">Soybean aphid</name>
    <dbReference type="NCBI Taxonomy" id="307491"/>
    <lineage>
        <taxon>Eukaryota</taxon>
        <taxon>Metazoa</taxon>
        <taxon>Ecdysozoa</taxon>
        <taxon>Arthropoda</taxon>
        <taxon>Hexapoda</taxon>
        <taxon>Insecta</taxon>
        <taxon>Pterygota</taxon>
        <taxon>Neoptera</taxon>
        <taxon>Paraneoptera</taxon>
        <taxon>Hemiptera</taxon>
        <taxon>Sternorrhyncha</taxon>
        <taxon>Aphidomorpha</taxon>
        <taxon>Aphidoidea</taxon>
        <taxon>Aphididae</taxon>
        <taxon>Aphidini</taxon>
        <taxon>Aphis</taxon>
        <taxon>Aphis</taxon>
    </lineage>
</organism>
<sequence length="471" mass="50522">MHTGASLSGTQSGGVSVDVDKTSLIMVSPLHTSASSPFSISITAAGFLSAIGRPLLIYIQTTDATIISHLNLARAFCRRNELSVDVLSVKLSSLSSADEVVQLEQLEHISCFLILKNDNHTIYHRHPFCITSTHIIYDTLIHIYLKNLRWFYTTTSRCIATARLQSANHHFRRSFSISASCLAQFPPTFCILGRDSSNNSDFIAGFCLTTTTTAAATLITSTMVGSSNSGVCLFSSVVVMTTTTITTTTSDTRWRLTPNRGRPVSLIVYCKLDGGHSVCVELLDTFGVAWSCLAGLSCDDGTFSLPLSSWTTTTTTAAPPPLFLPISRSIFVDFTKISVRASVAVASDSVRSASGIEPDDDSRPPQSYCCSCCRLPTEFFDSLSNCISTALFVDMIVDPKDPRLVDGLQRLLLLLIMSCGDDGGVGGNPFVPQCSIVVTGGAVVGVVLMLLSMTSSAVLDERHSESSSLVS</sequence>
<name>A0A6G0U7J0_APHGL</name>
<dbReference type="EMBL" id="VYZN01000001">
    <property type="protein sequence ID" value="KAE9544917.1"/>
    <property type="molecule type" value="Genomic_DNA"/>
</dbReference>
<protein>
    <submittedName>
        <fullName evidence="1">Uncharacterized protein</fullName>
    </submittedName>
</protein>
<keyword evidence="2" id="KW-1185">Reference proteome</keyword>
<comment type="caution">
    <text evidence="1">The sequence shown here is derived from an EMBL/GenBank/DDBJ whole genome shotgun (WGS) entry which is preliminary data.</text>
</comment>
<proteinExistence type="predicted"/>
<dbReference type="AlphaFoldDB" id="A0A6G0U7J0"/>
<evidence type="ECO:0000313" key="1">
    <source>
        <dbReference type="EMBL" id="KAE9544917.1"/>
    </source>
</evidence>
<reference evidence="1 2" key="1">
    <citation type="submission" date="2019-08" db="EMBL/GenBank/DDBJ databases">
        <title>The genome of the soybean aphid Biotype 1, its phylome, world population structure and adaptation to the North American continent.</title>
        <authorList>
            <person name="Giordano R."/>
            <person name="Donthu R.K."/>
            <person name="Hernandez A.G."/>
            <person name="Wright C.L."/>
            <person name="Zimin A.V."/>
        </authorList>
    </citation>
    <scope>NUCLEOTIDE SEQUENCE [LARGE SCALE GENOMIC DNA]</scope>
    <source>
        <tissue evidence="1">Whole aphids</tissue>
    </source>
</reference>
<gene>
    <name evidence="1" type="ORF">AGLY_000460</name>
</gene>